<dbReference type="PANTHER" id="PTHR11092:SF0">
    <property type="entry name" value="EPIMERASE FAMILY PROTEIN SDR39U1"/>
    <property type="match status" value="1"/>
</dbReference>
<dbReference type="CDD" id="cd05242">
    <property type="entry name" value="SDR_a8"/>
    <property type="match status" value="1"/>
</dbReference>
<organism evidence="4 5">
    <name type="scientific">Pedosphaera parvula (strain Ellin514)</name>
    <dbReference type="NCBI Taxonomy" id="320771"/>
    <lineage>
        <taxon>Bacteria</taxon>
        <taxon>Pseudomonadati</taxon>
        <taxon>Verrucomicrobiota</taxon>
        <taxon>Pedosphaerae</taxon>
        <taxon>Pedosphaerales</taxon>
        <taxon>Pedosphaeraceae</taxon>
        <taxon>Pedosphaera</taxon>
    </lineage>
</organism>
<protein>
    <submittedName>
        <fullName evidence="4">NAD-dependent epimerase/dehydratase</fullName>
    </submittedName>
</protein>
<dbReference type="InterPro" id="IPR001509">
    <property type="entry name" value="Epimerase_deHydtase"/>
</dbReference>
<feature type="domain" description="DUF1731" evidence="3">
    <location>
        <begin position="265"/>
        <end position="311"/>
    </location>
</feature>
<sequence length="316" mass="35209" precursor="true">MNDKMKRIILAGGSGFLGRALAAHFLDLGWDVVTLTRSQQPSGGIGRQVTWDGCTLSSWQKELEGAAAVVNLTGKSVDCRYTARNRKEILDSRIKPTRVLGEAIRLCPQPPQVWLNASTATIYKHTFAGPWDESGEIGAAPEAKDEFSVEVARAWEQPFDEAQTPGTRKIAMRTTMVLGMGTNSVFPVLRRLVRLGLGGKMGSGRQFVSWMHQVDFCRAVEWLITHDNIQGPVNLAAPNPLPNQEMMKTLRQVCRVPIGLPATNWMLEVGAFFLRTETELIIKSRRVVPRRLIDSGFQFQFPTIREAFEDLSNRGT</sequence>
<dbReference type="Pfam" id="PF01370">
    <property type="entry name" value="Epimerase"/>
    <property type="match status" value="1"/>
</dbReference>
<dbReference type="EMBL" id="ABOX02000013">
    <property type="protein sequence ID" value="EEF60890.1"/>
    <property type="molecule type" value="Genomic_DNA"/>
</dbReference>
<dbReference type="AlphaFoldDB" id="B9XGW9"/>
<name>B9XGW9_PEDPL</name>
<feature type="domain" description="NAD-dependent epimerase/dehydratase" evidence="2">
    <location>
        <begin position="8"/>
        <end position="233"/>
    </location>
</feature>
<dbReference type="Pfam" id="PF08338">
    <property type="entry name" value="DUF1731"/>
    <property type="match status" value="1"/>
</dbReference>
<evidence type="ECO:0000313" key="4">
    <source>
        <dbReference type="EMBL" id="EEF60890.1"/>
    </source>
</evidence>
<evidence type="ECO:0000256" key="1">
    <source>
        <dbReference type="ARBA" id="ARBA00009353"/>
    </source>
</evidence>
<dbReference type="Gene3D" id="3.40.50.720">
    <property type="entry name" value="NAD(P)-binding Rossmann-like Domain"/>
    <property type="match status" value="1"/>
</dbReference>
<evidence type="ECO:0000259" key="3">
    <source>
        <dbReference type="Pfam" id="PF08338"/>
    </source>
</evidence>
<dbReference type="RefSeq" id="WP_007415065.1">
    <property type="nucleotide sequence ID" value="NZ_ABOX02000013.1"/>
</dbReference>
<gene>
    <name evidence="4" type="ORF">Cflav_PD4059</name>
</gene>
<comment type="caution">
    <text evidence="4">The sequence shown here is derived from an EMBL/GenBank/DDBJ whole genome shotgun (WGS) entry which is preliminary data.</text>
</comment>
<evidence type="ECO:0000313" key="5">
    <source>
        <dbReference type="Proteomes" id="UP000003688"/>
    </source>
</evidence>
<accession>B9XGW9</accession>
<proteinExistence type="inferred from homology"/>
<dbReference type="NCBIfam" id="TIGR01777">
    <property type="entry name" value="yfcH"/>
    <property type="match status" value="1"/>
</dbReference>
<dbReference type="SUPFAM" id="SSF51735">
    <property type="entry name" value="NAD(P)-binding Rossmann-fold domains"/>
    <property type="match status" value="1"/>
</dbReference>
<reference evidence="4 5" key="1">
    <citation type="journal article" date="2011" name="J. Bacteriol.">
        <title>Genome sequence of 'Pedosphaera parvula' Ellin514, an aerobic Verrucomicrobial isolate from pasture soil.</title>
        <authorList>
            <person name="Kant R."/>
            <person name="van Passel M.W."/>
            <person name="Sangwan P."/>
            <person name="Palva A."/>
            <person name="Lucas S."/>
            <person name="Copeland A."/>
            <person name="Lapidus A."/>
            <person name="Glavina Del Rio T."/>
            <person name="Dalin E."/>
            <person name="Tice H."/>
            <person name="Bruce D."/>
            <person name="Goodwin L."/>
            <person name="Pitluck S."/>
            <person name="Chertkov O."/>
            <person name="Larimer F.W."/>
            <person name="Land M.L."/>
            <person name="Hauser L."/>
            <person name="Brettin T.S."/>
            <person name="Detter J.C."/>
            <person name="Han S."/>
            <person name="de Vos W.M."/>
            <person name="Janssen P.H."/>
            <person name="Smidt H."/>
        </authorList>
    </citation>
    <scope>NUCLEOTIDE SEQUENCE [LARGE SCALE GENOMIC DNA]</scope>
    <source>
        <strain evidence="4 5">Ellin514</strain>
    </source>
</reference>
<evidence type="ECO:0000259" key="2">
    <source>
        <dbReference type="Pfam" id="PF01370"/>
    </source>
</evidence>
<dbReference type="Proteomes" id="UP000003688">
    <property type="component" value="Unassembled WGS sequence"/>
</dbReference>
<keyword evidence="5" id="KW-1185">Reference proteome</keyword>
<dbReference type="PANTHER" id="PTHR11092">
    <property type="entry name" value="SUGAR NUCLEOTIDE EPIMERASE RELATED"/>
    <property type="match status" value="1"/>
</dbReference>
<dbReference type="STRING" id="320771.Cflav_PD4059"/>
<dbReference type="InterPro" id="IPR010099">
    <property type="entry name" value="SDR39U1"/>
</dbReference>
<comment type="similarity">
    <text evidence="1">Belongs to the NAD(P)-dependent epimerase/dehydratase family. SDR39U1 subfamily.</text>
</comment>
<dbReference type="InterPro" id="IPR013549">
    <property type="entry name" value="DUF1731"/>
</dbReference>
<dbReference type="InterPro" id="IPR036291">
    <property type="entry name" value="NAD(P)-bd_dom_sf"/>
</dbReference>